<protein>
    <submittedName>
        <fullName evidence="1">Uncharacterized protein</fullName>
    </submittedName>
</protein>
<accession>W1IT79</accession>
<comment type="caution">
    <text evidence="1">The sequence shown here is derived from an EMBL/GenBank/DDBJ whole genome shotgun (WGS) entry which is preliminary data.</text>
</comment>
<evidence type="ECO:0000313" key="1">
    <source>
        <dbReference type="EMBL" id="CDL80410.1"/>
    </source>
</evidence>
<dbReference type="AlphaFoldDB" id="W1IT79"/>
<dbReference type="Proteomes" id="UP000019197">
    <property type="component" value="Unassembled WGS sequence"/>
</dbReference>
<organism evidence="1 2">
    <name type="scientific">Xenorhabdus cabanillasii JM26</name>
    <dbReference type="NCBI Taxonomy" id="1427517"/>
    <lineage>
        <taxon>Bacteria</taxon>
        <taxon>Pseudomonadati</taxon>
        <taxon>Pseudomonadota</taxon>
        <taxon>Gammaproteobacteria</taxon>
        <taxon>Enterobacterales</taxon>
        <taxon>Morganellaceae</taxon>
        <taxon>Xenorhabdus</taxon>
    </lineage>
</organism>
<sequence length="57" mass="6642">MAAQAGFTSKKPLLDMLEEIYHATRQFKFFANELGVDKSLVTMVDLHMQQKWIELKL</sequence>
<evidence type="ECO:0000313" key="2">
    <source>
        <dbReference type="Proteomes" id="UP000019197"/>
    </source>
</evidence>
<dbReference type="RefSeq" id="WP_156933312.1">
    <property type="nucleotide sequence ID" value="NZ_CAWLVK010000058.1"/>
</dbReference>
<proteinExistence type="predicted"/>
<dbReference type="EMBL" id="CBXE010000058">
    <property type="protein sequence ID" value="CDL80410.1"/>
    <property type="molecule type" value="Genomic_DNA"/>
</dbReference>
<name>W1IT79_9GAMM</name>
<gene>
    <name evidence="1" type="ORF">XCR1_1500014</name>
</gene>
<reference evidence="1 2" key="1">
    <citation type="submission" date="2013-11" db="EMBL/GenBank/DDBJ databases">
        <title>Draft genome sequence and annotation of the entomopathogenic bacterium, Xenorhabdus cabanillasi strain JM26.</title>
        <authorList>
            <person name="Gualtieri M."/>
            <person name="Ogier J.C."/>
            <person name="Pages S."/>
            <person name="Givaudan A."/>
            <person name="Gaudriault S."/>
        </authorList>
    </citation>
    <scope>NUCLEOTIDE SEQUENCE [LARGE SCALE GENOMIC DNA]</scope>
    <source>
        <strain evidence="1 2">JM26</strain>
    </source>
</reference>